<dbReference type="OMA" id="WIAREGT"/>
<reference evidence="1 2" key="1">
    <citation type="journal article" date="2013" name="PLoS Genet.">
        <title>Genomic mechanisms accounting for the adaptation to parasitism in nematode-trapping fungi.</title>
        <authorList>
            <person name="Meerupati T."/>
            <person name="Andersson K.M."/>
            <person name="Friman E."/>
            <person name="Kumar D."/>
            <person name="Tunlid A."/>
            <person name="Ahren D."/>
        </authorList>
    </citation>
    <scope>NUCLEOTIDE SEQUENCE [LARGE SCALE GENOMIC DNA]</scope>
    <source>
        <strain evidence="1 2">CBS 200.50</strain>
    </source>
</reference>
<reference evidence="2" key="2">
    <citation type="submission" date="2013-04" db="EMBL/GenBank/DDBJ databases">
        <title>Genomic mechanisms accounting for the adaptation to parasitism in nematode-trapping fungi.</title>
        <authorList>
            <person name="Ahren D.G."/>
        </authorList>
    </citation>
    <scope>NUCLEOTIDE SEQUENCE [LARGE SCALE GENOMIC DNA]</scope>
    <source>
        <strain evidence="2">CBS 200.50</strain>
    </source>
</reference>
<evidence type="ECO:0000313" key="2">
    <source>
        <dbReference type="Proteomes" id="UP000015100"/>
    </source>
</evidence>
<accession>S8ADW1</accession>
<dbReference type="AlphaFoldDB" id="S8ADW1"/>
<protein>
    <submittedName>
        <fullName evidence="1">Uncharacterized protein</fullName>
    </submittedName>
</protein>
<dbReference type="Proteomes" id="UP000015100">
    <property type="component" value="Unassembled WGS sequence"/>
</dbReference>
<keyword evidence="2" id="KW-1185">Reference proteome</keyword>
<dbReference type="OrthoDB" id="5422296at2759"/>
<dbReference type="HOGENOM" id="CLU_501537_0_0_1"/>
<proteinExistence type="predicted"/>
<dbReference type="EMBL" id="AQGS01000479">
    <property type="protein sequence ID" value="EPS39271.1"/>
    <property type="molecule type" value="Genomic_DNA"/>
</dbReference>
<name>S8ADW1_DACHA</name>
<sequence length="543" mass="61194">MSILSADSQVQSNQTSMENIEILEAPKHGASSLDDSTESELDAPIFLSTTLEARPESTSIFSEYKSTMDYILRFMPGAKQPAAPQRPELRDLSGLSRLLDMNVKIDSGNTSTFTSRLITGAPIRKWWRDAIARFGPRNGVDNPGVRPNQIHCGHGSMHATLFDLPNEMITNILDQSLLTDIDRIRFGSACALLMRNAIPVLYKYALVRYPIKNRDMYHNLKMVAHLVQEMIIHMPADQEPVLEERDYIPPYEILNKMTGLKSVTIYFDAKISPHEVTCLLRYLLKSKERLTRITLDIIELRSPLAAYEPRTIYDVDKALGELTPPGSTLPGAQLQNLSICIKSSFSVISAEGLRQLFTGHCNRLESLRMVPQIRHSEALDLSMFRSPRMSRIHWIAREGTPNIFDPPLQAVTTPDTVHFIKIHALLSPRFLLVSLLLLVDRYLSMKNGFNTDVQDNLYPAPPFPFPQLQFLDITMYQLAGQTQAFSSDDSLRVELKSVAAAIFRDVPSLHGINVVEERHGMFFEMAFRRGTAGGTPVFSSQIY</sequence>
<organism evidence="1 2">
    <name type="scientific">Dactylellina haptotyla (strain CBS 200.50)</name>
    <name type="common">Nematode-trapping fungus</name>
    <name type="synonym">Monacrosporium haptotylum</name>
    <dbReference type="NCBI Taxonomy" id="1284197"/>
    <lineage>
        <taxon>Eukaryota</taxon>
        <taxon>Fungi</taxon>
        <taxon>Dikarya</taxon>
        <taxon>Ascomycota</taxon>
        <taxon>Pezizomycotina</taxon>
        <taxon>Orbiliomycetes</taxon>
        <taxon>Orbiliales</taxon>
        <taxon>Orbiliaceae</taxon>
        <taxon>Dactylellina</taxon>
    </lineage>
</organism>
<gene>
    <name evidence="1" type="ORF">H072_6936</name>
</gene>
<evidence type="ECO:0000313" key="1">
    <source>
        <dbReference type="EMBL" id="EPS39271.1"/>
    </source>
</evidence>
<comment type="caution">
    <text evidence="1">The sequence shown here is derived from an EMBL/GenBank/DDBJ whole genome shotgun (WGS) entry which is preliminary data.</text>
</comment>